<evidence type="ECO:0000313" key="3">
    <source>
        <dbReference type="Proteomes" id="UP000003947"/>
    </source>
</evidence>
<keyword evidence="1" id="KW-0812">Transmembrane</keyword>
<evidence type="ECO:0000313" key="2">
    <source>
        <dbReference type="EMBL" id="EIM28939.1"/>
    </source>
</evidence>
<keyword evidence="3" id="KW-1185">Reference proteome</keyword>
<keyword evidence="1" id="KW-1133">Transmembrane helix</keyword>
<dbReference type="RefSeq" id="WP_009491669.1">
    <property type="nucleotide sequence ID" value="NZ_CP141048.1"/>
</dbReference>
<organism evidence="2 3">
    <name type="scientific">Microvirga lotononidis</name>
    <dbReference type="NCBI Taxonomy" id="864069"/>
    <lineage>
        <taxon>Bacteria</taxon>
        <taxon>Pseudomonadati</taxon>
        <taxon>Pseudomonadota</taxon>
        <taxon>Alphaproteobacteria</taxon>
        <taxon>Hyphomicrobiales</taxon>
        <taxon>Methylobacteriaceae</taxon>
        <taxon>Microvirga</taxon>
    </lineage>
</organism>
<feature type="transmembrane region" description="Helical" evidence="1">
    <location>
        <begin position="12"/>
        <end position="29"/>
    </location>
</feature>
<feature type="transmembrane region" description="Helical" evidence="1">
    <location>
        <begin position="95"/>
        <end position="116"/>
    </location>
</feature>
<dbReference type="eggNOG" id="COG5652">
    <property type="taxonomic scope" value="Bacteria"/>
</dbReference>
<dbReference type="HOGENOM" id="CLU_1794290_0_0_5"/>
<gene>
    <name evidence="2" type="ORF">MicloDRAFT_00025870</name>
</gene>
<feature type="transmembrane region" description="Helical" evidence="1">
    <location>
        <begin position="41"/>
        <end position="58"/>
    </location>
</feature>
<keyword evidence="1" id="KW-0472">Membrane</keyword>
<dbReference type="Proteomes" id="UP000003947">
    <property type="component" value="Unassembled WGS sequence"/>
</dbReference>
<dbReference type="OrthoDB" id="8452633at2"/>
<accession>I4YY97</accession>
<reference evidence="2 3" key="1">
    <citation type="submission" date="2012-02" db="EMBL/GenBank/DDBJ databases">
        <title>Improved High-Quality Draft sequence of Microvirga sp. WSM3557.</title>
        <authorList>
            <consortium name="US DOE Joint Genome Institute"/>
            <person name="Lucas S."/>
            <person name="Han J."/>
            <person name="Lapidus A."/>
            <person name="Cheng J.-F."/>
            <person name="Goodwin L."/>
            <person name="Pitluck S."/>
            <person name="Peters L."/>
            <person name="Zhang X."/>
            <person name="Detter J.C."/>
            <person name="Han C."/>
            <person name="Tapia R."/>
            <person name="Land M."/>
            <person name="Hauser L."/>
            <person name="Kyrpides N."/>
            <person name="Ivanova N."/>
            <person name="Pagani I."/>
            <person name="Brau L."/>
            <person name="Yates R."/>
            <person name="O'Hara G."/>
            <person name="Rui T."/>
            <person name="Howieson J."/>
            <person name="Reeve W."/>
            <person name="Woyke T."/>
        </authorList>
    </citation>
    <scope>NUCLEOTIDE SEQUENCE [LARGE SCALE GENOMIC DNA]</scope>
    <source>
        <strain evidence="2 3">WSM3557</strain>
    </source>
</reference>
<proteinExistence type="predicted"/>
<protein>
    <submittedName>
        <fullName evidence="2">Uncharacterized protein</fullName>
    </submittedName>
</protein>
<feature type="transmembrane region" description="Helical" evidence="1">
    <location>
        <begin position="63"/>
        <end position="83"/>
    </location>
</feature>
<evidence type="ECO:0000256" key="1">
    <source>
        <dbReference type="SAM" id="Phobius"/>
    </source>
</evidence>
<name>I4YY97_9HYPH</name>
<sequence length="144" mass="15887">MLSVFRQRNLRICAWFCVVLLAYLSLIPGDLEIRTGAPTRLEHFAAYFGATLFFMFGYPRRRVFAAISLMVYACCLELGQLISPGRFASAIDATASMMGVGAAGALSVLISASVLVSGPSFPGERHDLTKRLLEERSDHSHWQK</sequence>
<dbReference type="PATRIC" id="fig|864069.3.peg.2796"/>
<dbReference type="EMBL" id="JH660642">
    <property type="protein sequence ID" value="EIM28939.1"/>
    <property type="molecule type" value="Genomic_DNA"/>
</dbReference>
<dbReference type="STRING" id="864069.MicloDRAFT_00025870"/>
<dbReference type="AlphaFoldDB" id="I4YY97"/>